<feature type="domain" description="FAM234A/B beta-propeller" evidence="7">
    <location>
        <begin position="135"/>
        <end position="442"/>
    </location>
</feature>
<dbReference type="Proteomes" id="UP000494040">
    <property type="component" value="Unassembled WGS sequence"/>
</dbReference>
<dbReference type="SUPFAM" id="SSF69318">
    <property type="entry name" value="Integrin alpha N-terminal domain"/>
    <property type="match status" value="1"/>
</dbReference>
<dbReference type="OMA" id="IVPGHFN"/>
<proteinExistence type="predicted"/>
<evidence type="ECO:0000256" key="5">
    <source>
        <dbReference type="SAM" id="MobiDB-lite"/>
    </source>
</evidence>
<evidence type="ECO:0000256" key="2">
    <source>
        <dbReference type="ARBA" id="ARBA00022692"/>
    </source>
</evidence>
<feature type="transmembrane region" description="Helical" evidence="6">
    <location>
        <begin position="78"/>
        <end position="102"/>
    </location>
</feature>
<dbReference type="Pfam" id="PF23727">
    <property type="entry name" value="Beta-prop_FAM234A_B"/>
    <property type="match status" value="1"/>
</dbReference>
<feature type="compositionally biased region" description="Basic and acidic residues" evidence="5">
    <location>
        <begin position="695"/>
        <end position="718"/>
    </location>
</feature>
<dbReference type="InterPro" id="IPR055409">
    <property type="entry name" value="Beta-prop_FAM234A_B"/>
</dbReference>
<name>A0A8I6RVQ5_CIMLE</name>
<keyword evidence="2 6" id="KW-0812">Transmembrane</keyword>
<dbReference type="EnsemblMetazoa" id="XM_014396226.2">
    <property type="protein sequence ID" value="XP_014251712.1"/>
    <property type="gene ID" value="LOC106667930"/>
</dbReference>
<evidence type="ECO:0000256" key="6">
    <source>
        <dbReference type="SAM" id="Phobius"/>
    </source>
</evidence>
<dbReference type="InterPro" id="IPR028994">
    <property type="entry name" value="Integrin_alpha_N"/>
</dbReference>
<organism evidence="8 9">
    <name type="scientific">Cimex lectularius</name>
    <name type="common">Bed bug</name>
    <name type="synonym">Acanthia lectularia</name>
    <dbReference type="NCBI Taxonomy" id="79782"/>
    <lineage>
        <taxon>Eukaryota</taxon>
        <taxon>Metazoa</taxon>
        <taxon>Ecdysozoa</taxon>
        <taxon>Arthropoda</taxon>
        <taxon>Hexapoda</taxon>
        <taxon>Insecta</taxon>
        <taxon>Pterygota</taxon>
        <taxon>Neoptera</taxon>
        <taxon>Paraneoptera</taxon>
        <taxon>Hemiptera</taxon>
        <taxon>Heteroptera</taxon>
        <taxon>Panheteroptera</taxon>
        <taxon>Cimicomorpha</taxon>
        <taxon>Cimicidae</taxon>
        <taxon>Cimex</taxon>
    </lineage>
</organism>
<keyword evidence="9" id="KW-1185">Reference proteome</keyword>
<evidence type="ECO:0000313" key="8">
    <source>
        <dbReference type="EnsemblMetazoa" id="XP_014251712.1"/>
    </source>
</evidence>
<evidence type="ECO:0000259" key="7">
    <source>
        <dbReference type="Pfam" id="PF23727"/>
    </source>
</evidence>
<feature type="region of interest" description="Disordered" evidence="5">
    <location>
        <begin position="695"/>
        <end position="719"/>
    </location>
</feature>
<dbReference type="InterPro" id="IPR015943">
    <property type="entry name" value="WD40/YVTN_repeat-like_dom_sf"/>
</dbReference>
<dbReference type="GeneID" id="106667930"/>
<keyword evidence="3 6" id="KW-1133">Transmembrane helix</keyword>
<evidence type="ECO:0000256" key="4">
    <source>
        <dbReference type="ARBA" id="ARBA00023136"/>
    </source>
</evidence>
<dbReference type="PANTHER" id="PTHR21419:SF30">
    <property type="entry name" value="IG-LIKE DOMAIN-CONTAINING PROTEIN"/>
    <property type="match status" value="1"/>
</dbReference>
<evidence type="ECO:0000256" key="3">
    <source>
        <dbReference type="ARBA" id="ARBA00022989"/>
    </source>
</evidence>
<sequence length="860" mass="96395">MMTGYPSSKVAVKDSFDEDEASDDVEDEVFIRDGRNGFKLDEEMGVKRPLMAPRRKYKSTFHPEIIKRPFYKRFCVPYCYGMIAVALIIGFVMGATLFLNLFPSPLYNFRLWSLKAPKAQLNIIPCSDFTGKDIWYKTFPWMKSEAALVMVDVNQDGIDDVIIGYSTNQHPGSCVEFPNAKDVCGGGVLALDGKTGDTLWQHWTHKDVLFVDCSADISSDKIKDCLISGKGGVLTATDGKTGKFIWGKSPPKESKLIDLYTAQFISDIDGDKYPDVLVSHTLSNSGQLAVLSGKTGITLGHLDTPDDEGIFTVPRVTVSRDGSDVVLFATGSSETSGTLFATLLSDILIAGPKHYSNVWKSDVGITSGIVLADMNRDGTEDVILTSGDTLSVLDGNDYNPLWNVSLNGFDKNQRQILIGPTPAYFDDDLIPDLLVTHMVGSSFPAIFYSQTWVANGKDGVGLLEEPILGGSEVTAPGVAISFTGIGNDMYLFWMTTCNSIANQKKSFQFLKESEIHKNARADLCRLRFNKSLEIQMYVLNQHIKPPGVLLYSSKFKWEIEHNVTEHKINKKVLPEPPKHLTRDHGGMDKLEKLRKQQVDKIYQAIPKNYPLYETVDEDRNLLNALPRFPESIASEAKDLLTNNLPPISLDYDVYSQDLDPEDPLFSRTNQRHGEVYDGRDERADFLNRNLEMDKILQNDKNQEENREKRETKDHKDGIPRATTTAALANPIDGNGIDIIFATHWIMPASNVVILSEKDDRCIKKKTSKKQSNNLKVFNEIKEIAQKECLGLSDDEFEEKEDYDGVDGQLTVYRINLSCKCSNINPSMEKCSTPLPLDQQSYSHRATNVYFKQRHKPAFRV</sequence>
<protein>
    <recommendedName>
        <fullName evidence="7">FAM234A/B beta-propeller domain-containing protein</fullName>
    </recommendedName>
</protein>
<dbReference type="KEGG" id="clec:106667930"/>
<keyword evidence="4 6" id="KW-0472">Membrane</keyword>
<dbReference type="Gene3D" id="2.130.10.10">
    <property type="entry name" value="YVTN repeat-like/Quinoprotein amine dehydrogenase"/>
    <property type="match status" value="1"/>
</dbReference>
<dbReference type="PANTHER" id="PTHR21419">
    <property type="match status" value="1"/>
</dbReference>
<dbReference type="GO" id="GO:0016020">
    <property type="term" value="C:membrane"/>
    <property type="evidence" value="ECO:0007669"/>
    <property type="project" value="UniProtKB-SubCell"/>
</dbReference>
<reference evidence="8" key="1">
    <citation type="submission" date="2022-01" db="UniProtKB">
        <authorList>
            <consortium name="EnsemblMetazoa"/>
        </authorList>
    </citation>
    <scope>IDENTIFICATION</scope>
</reference>
<evidence type="ECO:0000256" key="1">
    <source>
        <dbReference type="ARBA" id="ARBA00004167"/>
    </source>
</evidence>
<comment type="subcellular location">
    <subcellularLocation>
        <location evidence="1">Membrane</location>
        <topology evidence="1">Single-pass membrane protein</topology>
    </subcellularLocation>
</comment>
<accession>A0A8I6RVQ5</accession>
<dbReference type="AlphaFoldDB" id="A0A8I6RVQ5"/>
<dbReference type="RefSeq" id="XP_014251712.1">
    <property type="nucleotide sequence ID" value="XM_014396226.2"/>
</dbReference>
<evidence type="ECO:0000313" key="9">
    <source>
        <dbReference type="Proteomes" id="UP000494040"/>
    </source>
</evidence>
<dbReference type="InterPro" id="IPR045232">
    <property type="entry name" value="FAM234"/>
</dbReference>
<dbReference type="OrthoDB" id="567787at2759"/>